<dbReference type="Proteomes" id="UP000190064">
    <property type="component" value="Unassembled WGS sequence"/>
</dbReference>
<dbReference type="GO" id="GO:0003677">
    <property type="term" value="F:DNA binding"/>
    <property type="evidence" value="ECO:0007669"/>
    <property type="project" value="UniProtKB-KW"/>
</dbReference>
<evidence type="ECO:0000259" key="8">
    <source>
        <dbReference type="PROSITE" id="PS50110"/>
    </source>
</evidence>
<evidence type="ECO:0000256" key="3">
    <source>
        <dbReference type="ARBA" id="ARBA00023015"/>
    </source>
</evidence>
<dbReference type="InterPro" id="IPR001789">
    <property type="entry name" value="Sig_transdc_resp-reg_receiver"/>
</dbReference>
<dbReference type="PANTHER" id="PTHR44688">
    <property type="entry name" value="DNA-BINDING TRANSCRIPTIONAL ACTIVATOR DEVR_DOSR"/>
    <property type="match status" value="1"/>
</dbReference>
<keyword evidence="2" id="KW-0902">Two-component regulatory system</keyword>
<feature type="modified residue" description="4-aspartylphosphate" evidence="6">
    <location>
        <position position="60"/>
    </location>
</feature>
<dbReference type="PROSITE" id="PS00622">
    <property type="entry name" value="HTH_LUXR_1"/>
    <property type="match status" value="1"/>
</dbReference>
<dbReference type="Gene3D" id="3.40.50.2300">
    <property type="match status" value="1"/>
</dbReference>
<dbReference type="CDD" id="cd06170">
    <property type="entry name" value="LuxR_C_like"/>
    <property type="match status" value="1"/>
</dbReference>
<dbReference type="SMART" id="SM00421">
    <property type="entry name" value="HTH_LUXR"/>
    <property type="match status" value="1"/>
</dbReference>
<dbReference type="FunFam" id="3.40.50.2300:FF:000018">
    <property type="entry name" value="DNA-binding transcriptional regulator NtrC"/>
    <property type="match status" value="1"/>
</dbReference>
<dbReference type="SUPFAM" id="SSF46894">
    <property type="entry name" value="C-terminal effector domain of the bipartite response regulators"/>
    <property type="match status" value="1"/>
</dbReference>
<proteinExistence type="predicted"/>
<reference evidence="9" key="1">
    <citation type="submission" date="2017-02" db="EMBL/GenBank/DDBJ databases">
        <title>Draft Genome Sequence of the Salt Water Bacterium Oceanospirillum linum ATCC 11336.</title>
        <authorList>
            <person name="Trachtenberg A.M."/>
            <person name="Carney J.G."/>
            <person name="Linnane J.D."/>
            <person name="Rheaume B.A."/>
            <person name="Pitts N.L."/>
            <person name="Mykles D.L."/>
            <person name="Maclea K.S."/>
        </authorList>
    </citation>
    <scope>NUCLEOTIDE SEQUENCE [LARGE SCALE GENOMIC DNA]</scope>
    <source>
        <strain evidence="9">ATCC 11336</strain>
    </source>
</reference>
<dbReference type="AlphaFoldDB" id="A0A1T1HCX0"/>
<feature type="domain" description="HTH luxR-type" evidence="7">
    <location>
        <begin position="141"/>
        <end position="206"/>
    </location>
</feature>
<name>A0A1T1HCX0_OCELI</name>
<dbReference type="InterPro" id="IPR036388">
    <property type="entry name" value="WH-like_DNA-bd_sf"/>
</dbReference>
<evidence type="ECO:0000256" key="4">
    <source>
        <dbReference type="ARBA" id="ARBA00023125"/>
    </source>
</evidence>
<keyword evidence="1 6" id="KW-0597">Phosphoprotein</keyword>
<evidence type="ECO:0000313" key="9">
    <source>
        <dbReference type="EMBL" id="OOV87666.1"/>
    </source>
</evidence>
<dbReference type="PRINTS" id="PR00038">
    <property type="entry name" value="HTHLUXR"/>
</dbReference>
<evidence type="ECO:0000256" key="1">
    <source>
        <dbReference type="ARBA" id="ARBA00022553"/>
    </source>
</evidence>
<gene>
    <name evidence="9" type="ORF">BTA35_0206495</name>
</gene>
<comment type="caution">
    <text evidence="9">The sequence shown here is derived from an EMBL/GenBank/DDBJ whole genome shotgun (WGS) entry which is preliminary data.</text>
</comment>
<dbReference type="SUPFAM" id="SSF52172">
    <property type="entry name" value="CheY-like"/>
    <property type="match status" value="1"/>
</dbReference>
<dbReference type="EMBL" id="MTSD02000002">
    <property type="protein sequence ID" value="OOV87666.1"/>
    <property type="molecule type" value="Genomic_DNA"/>
</dbReference>
<sequence>MHLQALPQKIHIIDDTESVAASLQMLLESYGYDAITHSSGENFLHSMEAKTSEPCCLLLDVRMQGMSGIELFQQLESLDVIAPVIFITGHATVPMAVRAIQLGAFDFLEKPIDHSQLIFKVESALKKFRETKSALQIEQESHKALESLTKREYQILELLVKGCANKEVARELNITVKTVEYHRSNIMRKTAVNSLPELVRLHLTYQKSCKI</sequence>
<evidence type="ECO:0000256" key="6">
    <source>
        <dbReference type="PROSITE-ProRule" id="PRU00169"/>
    </source>
</evidence>
<keyword evidence="5" id="KW-0804">Transcription</keyword>
<evidence type="ECO:0008006" key="11">
    <source>
        <dbReference type="Google" id="ProtNLM"/>
    </source>
</evidence>
<dbReference type="GO" id="GO:0006355">
    <property type="term" value="P:regulation of DNA-templated transcription"/>
    <property type="evidence" value="ECO:0007669"/>
    <property type="project" value="InterPro"/>
</dbReference>
<dbReference type="Gene3D" id="1.10.10.10">
    <property type="entry name" value="Winged helix-like DNA-binding domain superfamily/Winged helix DNA-binding domain"/>
    <property type="match status" value="1"/>
</dbReference>
<dbReference type="PROSITE" id="PS50043">
    <property type="entry name" value="HTH_LUXR_2"/>
    <property type="match status" value="1"/>
</dbReference>
<dbReference type="GO" id="GO:0000160">
    <property type="term" value="P:phosphorelay signal transduction system"/>
    <property type="evidence" value="ECO:0007669"/>
    <property type="project" value="UniProtKB-KW"/>
</dbReference>
<organism evidence="9 10">
    <name type="scientific">Oceanospirillum linum</name>
    <dbReference type="NCBI Taxonomy" id="966"/>
    <lineage>
        <taxon>Bacteria</taxon>
        <taxon>Pseudomonadati</taxon>
        <taxon>Pseudomonadota</taxon>
        <taxon>Gammaproteobacteria</taxon>
        <taxon>Oceanospirillales</taxon>
        <taxon>Oceanospirillaceae</taxon>
        <taxon>Oceanospirillum</taxon>
    </lineage>
</organism>
<keyword evidence="4" id="KW-0238">DNA-binding</keyword>
<evidence type="ECO:0000259" key="7">
    <source>
        <dbReference type="PROSITE" id="PS50043"/>
    </source>
</evidence>
<dbReference type="PROSITE" id="PS50110">
    <property type="entry name" value="RESPONSE_REGULATORY"/>
    <property type="match status" value="1"/>
</dbReference>
<dbReference type="Pfam" id="PF00072">
    <property type="entry name" value="Response_reg"/>
    <property type="match status" value="1"/>
</dbReference>
<dbReference type="InterPro" id="IPR000792">
    <property type="entry name" value="Tscrpt_reg_LuxR_C"/>
</dbReference>
<dbReference type="PANTHER" id="PTHR44688:SF16">
    <property type="entry name" value="DNA-BINDING TRANSCRIPTIONAL ACTIVATOR DEVR_DOSR"/>
    <property type="match status" value="1"/>
</dbReference>
<dbReference type="InterPro" id="IPR011006">
    <property type="entry name" value="CheY-like_superfamily"/>
</dbReference>
<dbReference type="Pfam" id="PF00196">
    <property type="entry name" value="GerE"/>
    <property type="match status" value="1"/>
</dbReference>
<dbReference type="STRING" id="966.BTA35_0206495"/>
<evidence type="ECO:0000256" key="2">
    <source>
        <dbReference type="ARBA" id="ARBA00023012"/>
    </source>
</evidence>
<keyword evidence="10" id="KW-1185">Reference proteome</keyword>
<evidence type="ECO:0000313" key="10">
    <source>
        <dbReference type="Proteomes" id="UP000190064"/>
    </source>
</evidence>
<keyword evidence="3" id="KW-0805">Transcription regulation</keyword>
<dbReference type="InterPro" id="IPR016032">
    <property type="entry name" value="Sig_transdc_resp-reg_C-effctor"/>
</dbReference>
<protein>
    <recommendedName>
        <fullName evidence="11">DNA-binding response regulator</fullName>
    </recommendedName>
</protein>
<evidence type="ECO:0000256" key="5">
    <source>
        <dbReference type="ARBA" id="ARBA00023163"/>
    </source>
</evidence>
<feature type="domain" description="Response regulatory" evidence="8">
    <location>
        <begin position="9"/>
        <end position="125"/>
    </location>
</feature>
<dbReference type="SMART" id="SM00448">
    <property type="entry name" value="REC"/>
    <property type="match status" value="1"/>
</dbReference>
<accession>A0A1T1HCX0</accession>